<dbReference type="InParanoid" id="A0A423XJJ7"/>
<keyword evidence="3" id="KW-1185">Reference proteome</keyword>
<dbReference type="EMBL" id="LKEB01000004">
    <property type="protein sequence ID" value="ROW16572.1"/>
    <property type="molecule type" value="Genomic_DNA"/>
</dbReference>
<organism evidence="2 3">
    <name type="scientific">Cytospora leucostoma</name>
    <dbReference type="NCBI Taxonomy" id="1230097"/>
    <lineage>
        <taxon>Eukaryota</taxon>
        <taxon>Fungi</taxon>
        <taxon>Dikarya</taxon>
        <taxon>Ascomycota</taxon>
        <taxon>Pezizomycotina</taxon>
        <taxon>Sordariomycetes</taxon>
        <taxon>Sordariomycetidae</taxon>
        <taxon>Diaporthales</taxon>
        <taxon>Cytosporaceae</taxon>
        <taxon>Cytospora</taxon>
    </lineage>
</organism>
<dbReference type="OrthoDB" id="4802432at2759"/>
<name>A0A423XJJ7_9PEZI</name>
<accession>A0A423XJJ7</accession>
<reference evidence="2 3" key="1">
    <citation type="submission" date="2015-09" db="EMBL/GenBank/DDBJ databases">
        <title>Host preference determinants of Valsa canker pathogens revealed by comparative genomics.</title>
        <authorList>
            <person name="Yin Z."/>
            <person name="Huang L."/>
        </authorList>
    </citation>
    <scope>NUCLEOTIDE SEQUENCE [LARGE SCALE GENOMIC DNA]</scope>
    <source>
        <strain evidence="2 3">SXYLt</strain>
    </source>
</reference>
<evidence type="ECO:0000259" key="1">
    <source>
        <dbReference type="Pfam" id="PF20183"/>
    </source>
</evidence>
<evidence type="ECO:0000313" key="3">
    <source>
        <dbReference type="Proteomes" id="UP000285146"/>
    </source>
</evidence>
<feature type="domain" description="DUF6546" evidence="1">
    <location>
        <begin position="298"/>
        <end position="376"/>
    </location>
</feature>
<gene>
    <name evidence="2" type="ORF">VPNG_01468</name>
</gene>
<dbReference type="Pfam" id="PF20183">
    <property type="entry name" value="DUF6546"/>
    <property type="match status" value="1"/>
</dbReference>
<protein>
    <recommendedName>
        <fullName evidence="1">DUF6546 domain-containing protein</fullName>
    </recommendedName>
</protein>
<proteinExistence type="predicted"/>
<comment type="caution">
    <text evidence="2">The sequence shown here is derived from an EMBL/GenBank/DDBJ whole genome shotgun (WGS) entry which is preliminary data.</text>
</comment>
<sequence length="402" mass="47406">MPWKCLPLELRLMILENLRHSRIEHIQDNARPRYGLSAYTAVCGEWQHFFEEVNFKHLILRQSDIPEFERIVQGSRRTFVKWIWLRMVLPKYDCDKCNEKESLDEVRSHNYLFTKAIWNLFEILSVWGKKGEVNVTKAGVTLELSAHSPSDAMHSCKELKSRIKDTAWGESKRGPLRKYTDKTHGWIKGRQVRRPSDDAKIRVFGPPSGLGFDLRARLTRKKRIPPRVDIVGRLVVRRQFYRHFSVTKALYPIFKSLTQLRQFTYEPWRGIDTRNVSGRTIRDDQHHVLFSDAFKYRRSLRIVSIFEDFNNQVFHPNIERERSRILGQDLARSSRHFEELHVALNVDARDFFHAFWPGQGPNLGKGMQWNNLKMFSSRTKDAKDGHDGAVEWRDTSLLYLSL</sequence>
<dbReference type="STRING" id="1230097.A0A423XJJ7"/>
<dbReference type="AlphaFoldDB" id="A0A423XJJ7"/>
<evidence type="ECO:0000313" key="2">
    <source>
        <dbReference type="EMBL" id="ROW16572.1"/>
    </source>
</evidence>
<dbReference type="InterPro" id="IPR046676">
    <property type="entry name" value="DUF6546"/>
</dbReference>
<dbReference type="Proteomes" id="UP000285146">
    <property type="component" value="Unassembled WGS sequence"/>
</dbReference>